<evidence type="ECO:0000256" key="15">
    <source>
        <dbReference type="PIRNR" id="PIRNR000233"/>
    </source>
</evidence>
<evidence type="ECO:0000256" key="4">
    <source>
        <dbReference type="ARBA" id="ARBA00006253"/>
    </source>
</evidence>
<feature type="compositionally biased region" description="Basic and acidic residues" evidence="17">
    <location>
        <begin position="61"/>
        <end position="89"/>
    </location>
</feature>
<dbReference type="GO" id="GO:0043546">
    <property type="term" value="F:molybdopterin cofactor binding"/>
    <property type="evidence" value="ECO:0007669"/>
    <property type="project" value="InterPro"/>
</dbReference>
<dbReference type="SUPFAM" id="SSF63380">
    <property type="entry name" value="Riboflavin synthase domain-like"/>
    <property type="match status" value="1"/>
</dbReference>
<protein>
    <recommendedName>
        <fullName evidence="15">Nitrate reductase</fullName>
    </recommendedName>
</protein>
<comment type="similarity">
    <text evidence="4 15">Belongs to the nitrate reductase family.</text>
</comment>
<dbReference type="GO" id="GO:0042128">
    <property type="term" value="P:nitrate assimilation"/>
    <property type="evidence" value="ECO:0007669"/>
    <property type="project" value="UniProtKB-KW"/>
</dbReference>
<evidence type="ECO:0000256" key="2">
    <source>
        <dbReference type="ARBA" id="ARBA00001974"/>
    </source>
</evidence>
<dbReference type="PIRSF" id="PIRSF000233">
    <property type="entry name" value="Nitr_rd_NADH"/>
    <property type="match status" value="1"/>
</dbReference>
<dbReference type="SUPFAM" id="SSF55856">
    <property type="entry name" value="Cytochrome b5-like heme/steroid binding domain"/>
    <property type="match status" value="1"/>
</dbReference>
<comment type="cofactor">
    <cofactor evidence="16">
        <name>Mo-molybdopterin</name>
        <dbReference type="ChEBI" id="CHEBI:71302"/>
    </cofactor>
    <text evidence="16">Binds 1 Mo-molybdopterin (Mo-MPT) cofactor per subunit.</text>
</comment>
<evidence type="ECO:0000313" key="20">
    <source>
        <dbReference type="EMBL" id="KAK9815051.1"/>
    </source>
</evidence>
<evidence type="ECO:0000256" key="10">
    <source>
        <dbReference type="ARBA" id="ARBA00022827"/>
    </source>
</evidence>
<keyword evidence="11" id="KW-0560">Oxidoreductase</keyword>
<dbReference type="FunFam" id="2.40.30.10:FF:000021">
    <property type="entry name" value="NADH-cytochrome b5 reductase"/>
    <property type="match status" value="1"/>
</dbReference>
<dbReference type="FunFam" id="3.90.420.10:FF:000003">
    <property type="entry name" value="Nitrate reductase"/>
    <property type="match status" value="1"/>
</dbReference>
<dbReference type="PRINTS" id="PR00406">
    <property type="entry name" value="CYTB5RDTASE"/>
</dbReference>
<dbReference type="Gene3D" id="3.90.420.10">
    <property type="entry name" value="Oxidoreductase, molybdopterin-binding domain"/>
    <property type="match status" value="1"/>
</dbReference>
<evidence type="ECO:0000256" key="14">
    <source>
        <dbReference type="ARBA" id="ARBA00023157"/>
    </source>
</evidence>
<dbReference type="Pfam" id="PF00174">
    <property type="entry name" value="Oxidored_molyb"/>
    <property type="match status" value="1"/>
</dbReference>
<dbReference type="InterPro" id="IPR036374">
    <property type="entry name" value="OxRdtase_Mopterin-bd_sf"/>
</dbReference>
<evidence type="ECO:0000256" key="13">
    <source>
        <dbReference type="ARBA" id="ARBA00023063"/>
    </source>
</evidence>
<evidence type="ECO:0000256" key="12">
    <source>
        <dbReference type="ARBA" id="ARBA00023004"/>
    </source>
</evidence>
<dbReference type="GO" id="GO:0030151">
    <property type="term" value="F:molybdenum ion binding"/>
    <property type="evidence" value="ECO:0007669"/>
    <property type="project" value="InterPro"/>
</dbReference>
<comment type="function">
    <text evidence="3 15">Nitrate reductase is a key enzyme involved in the first step of nitrate assimilation in plants, fungi and bacteria.</text>
</comment>
<dbReference type="CDD" id="cd02112">
    <property type="entry name" value="eukary_NR_Moco"/>
    <property type="match status" value="1"/>
</dbReference>
<dbReference type="InterPro" id="IPR001199">
    <property type="entry name" value="Cyt_B5-like_heme/steroid-bd"/>
</dbReference>
<evidence type="ECO:0000256" key="16">
    <source>
        <dbReference type="PIRSR" id="PIRSR000233-1"/>
    </source>
</evidence>
<feature type="region of interest" description="Disordered" evidence="17">
    <location>
        <begin position="1"/>
        <end position="89"/>
    </location>
</feature>
<comment type="cofactor">
    <cofactor evidence="1">
        <name>heme</name>
        <dbReference type="ChEBI" id="CHEBI:30413"/>
    </cofactor>
</comment>
<dbReference type="InterPro" id="IPR001433">
    <property type="entry name" value="OxRdtase_FAD/NAD-bd"/>
</dbReference>
<evidence type="ECO:0000256" key="11">
    <source>
        <dbReference type="ARBA" id="ARBA00023002"/>
    </source>
</evidence>
<evidence type="ECO:0000259" key="18">
    <source>
        <dbReference type="PROSITE" id="PS50255"/>
    </source>
</evidence>
<dbReference type="PROSITE" id="PS00191">
    <property type="entry name" value="CYTOCHROME_B5_1"/>
    <property type="match status" value="1"/>
</dbReference>
<evidence type="ECO:0000256" key="9">
    <source>
        <dbReference type="ARBA" id="ARBA00022723"/>
    </source>
</evidence>
<dbReference type="Gene3D" id="3.10.120.10">
    <property type="entry name" value="Cytochrome b5-like heme/steroid binding domain"/>
    <property type="match status" value="1"/>
</dbReference>
<dbReference type="Pfam" id="PF00173">
    <property type="entry name" value="Cyt-b5"/>
    <property type="match status" value="1"/>
</dbReference>
<keyword evidence="8" id="KW-0285">Flavoprotein</keyword>
<feature type="domain" description="FAD-binding FR-type" evidence="19">
    <location>
        <begin position="635"/>
        <end position="747"/>
    </location>
</feature>
<dbReference type="InterPro" id="IPR039261">
    <property type="entry name" value="FNR_nucleotide-bd"/>
</dbReference>
<feature type="compositionally biased region" description="Basic and acidic residues" evidence="17">
    <location>
        <begin position="8"/>
        <end position="18"/>
    </location>
</feature>
<keyword evidence="9 16" id="KW-0479">Metal-binding</keyword>
<comment type="cofactor">
    <cofactor evidence="2">
        <name>FAD</name>
        <dbReference type="ChEBI" id="CHEBI:57692"/>
    </cofactor>
</comment>
<dbReference type="InterPro" id="IPR022407">
    <property type="entry name" value="OxRdtase_Mopterin_BS"/>
</dbReference>
<dbReference type="AlphaFoldDB" id="A0AAW1PN99"/>
<dbReference type="InterPro" id="IPR014756">
    <property type="entry name" value="Ig_E-set"/>
</dbReference>
<dbReference type="Gene3D" id="2.40.30.10">
    <property type="entry name" value="Translation factors"/>
    <property type="match status" value="1"/>
</dbReference>
<dbReference type="GO" id="GO:0006809">
    <property type="term" value="P:nitric oxide biosynthetic process"/>
    <property type="evidence" value="ECO:0007669"/>
    <property type="project" value="InterPro"/>
</dbReference>
<keyword evidence="10" id="KW-0274">FAD</keyword>
<evidence type="ECO:0000256" key="8">
    <source>
        <dbReference type="ARBA" id="ARBA00022630"/>
    </source>
</evidence>
<dbReference type="PROSITE" id="PS51384">
    <property type="entry name" value="FAD_FR"/>
    <property type="match status" value="1"/>
</dbReference>
<dbReference type="GO" id="GO:0020037">
    <property type="term" value="F:heme binding"/>
    <property type="evidence" value="ECO:0007669"/>
    <property type="project" value="InterPro"/>
</dbReference>
<feature type="domain" description="Cytochrome b5 heme-binding" evidence="18">
    <location>
        <begin position="523"/>
        <end position="598"/>
    </location>
</feature>
<dbReference type="Gene3D" id="3.40.50.80">
    <property type="entry name" value="Nucleotide-binding domain of ferredoxin-NADP reductase (FNR) module"/>
    <property type="match status" value="1"/>
</dbReference>
<dbReference type="GO" id="GO:0050464">
    <property type="term" value="F:nitrate reductase (NADPH) activity"/>
    <property type="evidence" value="ECO:0007669"/>
    <property type="project" value="InterPro"/>
</dbReference>
<dbReference type="SUPFAM" id="SSF56524">
    <property type="entry name" value="Oxidoreductase molybdopterin-binding domain"/>
    <property type="match status" value="1"/>
</dbReference>
<dbReference type="GO" id="GO:0006790">
    <property type="term" value="P:sulfur compound metabolic process"/>
    <property type="evidence" value="ECO:0007669"/>
    <property type="project" value="TreeGrafter"/>
</dbReference>
<dbReference type="InterPro" id="IPR001709">
    <property type="entry name" value="Flavoprot_Pyr_Nucl_cyt_Rdtase"/>
</dbReference>
<dbReference type="Gene3D" id="2.60.40.650">
    <property type="match status" value="1"/>
</dbReference>
<dbReference type="CDD" id="cd06183">
    <property type="entry name" value="cyt_b5_reduct_like"/>
    <property type="match status" value="1"/>
</dbReference>
<dbReference type="EMBL" id="JALJOQ010000001">
    <property type="protein sequence ID" value="KAK9815051.1"/>
    <property type="molecule type" value="Genomic_DNA"/>
</dbReference>
<dbReference type="InterPro" id="IPR005066">
    <property type="entry name" value="MoCF_OxRdtse_dimer"/>
</dbReference>
<gene>
    <name evidence="20" type="ORF">WJX73_005946</name>
</gene>
<keyword evidence="6 16" id="KW-0500">Molybdenum</keyword>
<keyword evidence="7" id="KW-0349">Heme</keyword>
<feature type="binding site" evidence="16">
    <location>
        <position position="179"/>
    </location>
    <ligand>
        <name>Mo-molybdopterin</name>
        <dbReference type="ChEBI" id="CHEBI:71302"/>
    </ligand>
    <ligandPart>
        <name>Mo</name>
        <dbReference type="ChEBI" id="CHEBI:28685"/>
    </ligandPart>
</feature>
<name>A0AAW1PN99_9CHLO</name>
<comment type="caution">
    <text evidence="20">The sequence shown here is derived from an EMBL/GenBank/DDBJ whole genome shotgun (WGS) entry which is preliminary data.</text>
</comment>
<accession>A0AAW1PN99</accession>
<evidence type="ECO:0000313" key="21">
    <source>
        <dbReference type="Proteomes" id="UP001465755"/>
    </source>
</evidence>
<organism evidence="20 21">
    <name type="scientific">Symbiochloris irregularis</name>
    <dbReference type="NCBI Taxonomy" id="706552"/>
    <lineage>
        <taxon>Eukaryota</taxon>
        <taxon>Viridiplantae</taxon>
        <taxon>Chlorophyta</taxon>
        <taxon>core chlorophytes</taxon>
        <taxon>Trebouxiophyceae</taxon>
        <taxon>Trebouxiales</taxon>
        <taxon>Trebouxiaceae</taxon>
        <taxon>Symbiochloris</taxon>
    </lineage>
</organism>
<dbReference type="InterPro" id="IPR017927">
    <property type="entry name" value="FAD-bd_FR_type"/>
</dbReference>
<dbReference type="InterPro" id="IPR008333">
    <property type="entry name" value="Cbr1-like_FAD-bd_dom"/>
</dbReference>
<reference evidence="20 21" key="1">
    <citation type="journal article" date="2024" name="Nat. Commun.">
        <title>Phylogenomics reveals the evolutionary origins of lichenization in chlorophyte algae.</title>
        <authorList>
            <person name="Puginier C."/>
            <person name="Libourel C."/>
            <person name="Otte J."/>
            <person name="Skaloud P."/>
            <person name="Haon M."/>
            <person name="Grisel S."/>
            <person name="Petersen M."/>
            <person name="Berrin J.G."/>
            <person name="Delaux P.M."/>
            <person name="Dal Grande F."/>
            <person name="Keller J."/>
        </authorList>
    </citation>
    <scope>NUCLEOTIDE SEQUENCE [LARGE SCALE GENOMIC DNA]</scope>
    <source>
        <strain evidence="20 21">SAG 2036</strain>
    </source>
</reference>
<dbReference type="PRINTS" id="PR00363">
    <property type="entry name" value="CYTOCHROMEB5"/>
</dbReference>
<evidence type="ECO:0000256" key="6">
    <source>
        <dbReference type="ARBA" id="ARBA00022505"/>
    </source>
</evidence>
<dbReference type="Pfam" id="PF00175">
    <property type="entry name" value="NAD_binding_1"/>
    <property type="match status" value="1"/>
</dbReference>
<dbReference type="PROSITE" id="PS50255">
    <property type="entry name" value="CYTOCHROME_B5_2"/>
    <property type="match status" value="1"/>
</dbReference>
<dbReference type="SUPFAM" id="SSF81296">
    <property type="entry name" value="E set domains"/>
    <property type="match status" value="1"/>
</dbReference>
<evidence type="ECO:0000256" key="1">
    <source>
        <dbReference type="ARBA" id="ARBA00001971"/>
    </source>
</evidence>
<dbReference type="Pfam" id="PF00970">
    <property type="entry name" value="FAD_binding_6"/>
    <property type="match status" value="1"/>
</dbReference>
<keyword evidence="21" id="KW-1185">Reference proteome</keyword>
<dbReference type="PRINTS" id="PR00407">
    <property type="entry name" value="EUMOPTERIN"/>
</dbReference>
<dbReference type="PROSITE" id="PS00559">
    <property type="entry name" value="MOLYBDOPTERIN_EUK"/>
    <property type="match status" value="1"/>
</dbReference>
<dbReference type="GO" id="GO:0008482">
    <property type="term" value="F:sulfite oxidase activity"/>
    <property type="evidence" value="ECO:0007669"/>
    <property type="project" value="TreeGrafter"/>
</dbReference>
<evidence type="ECO:0000256" key="7">
    <source>
        <dbReference type="ARBA" id="ARBA00022617"/>
    </source>
</evidence>
<dbReference type="SUPFAM" id="SSF52343">
    <property type="entry name" value="Ferredoxin reductase-like, C-terminal NADP-linked domain"/>
    <property type="match status" value="1"/>
</dbReference>
<dbReference type="InterPro" id="IPR008335">
    <property type="entry name" value="Mopterin_OxRdtase_euk"/>
</dbReference>
<evidence type="ECO:0000256" key="17">
    <source>
        <dbReference type="SAM" id="MobiDB-lite"/>
    </source>
</evidence>
<dbReference type="Proteomes" id="UP001465755">
    <property type="component" value="Unassembled WGS sequence"/>
</dbReference>
<dbReference type="InterPro" id="IPR036400">
    <property type="entry name" value="Cyt_B5-like_heme/steroid_sf"/>
</dbReference>
<dbReference type="PRINTS" id="PR00371">
    <property type="entry name" value="FPNCR"/>
</dbReference>
<evidence type="ECO:0000259" key="19">
    <source>
        <dbReference type="PROSITE" id="PS51384"/>
    </source>
</evidence>
<keyword evidence="12" id="KW-0408">Iron</keyword>
<dbReference type="InterPro" id="IPR018506">
    <property type="entry name" value="Cyt_B5_heme-BS"/>
</dbReference>
<comment type="subunit">
    <text evidence="5">Homodimer.</text>
</comment>
<sequence length="889" mass="99574">MVSADVTATHRQEVDHVKAKQANRPGGRFVPPAGSPRSPLPESPFFDLNDSDDSERASTSGRDEHEGRDEDDSFHEPVHEVDTRDASTPDRWVRRHPELIRLTGRHPFNCEPPLPVLMQHGFITPVSLHYVRNHGPVPQLDWETHQIHVSGMVDNPRSFTMDELVSLLPSYTIPVTLVCAGNRRREQNVVKKSKGFNWGPSAVSTTYWTGVRMCDLLRLCGIRRPTQGAKFVTYRGIRNELPQGDGTYGTSLKYGTAMDPGCDVLVAYMQNGRLLQPDHGYPVRIIIPGHIGGRMVKWLDEITVTGVESDNFYHYHDNRVLPSQVDQERAKLEGWWFRPEFIINELNINSVITTPCHDETLTLSEMEYTVRGYAYTGGGRQVIRCELSLDCGKTWRLAQLNCQEEPNVYGKYWCWVMWELKVPTVDILRAPELRCRAVDSSNNSQPEGLVWNVMGMMNNPHFRVMIHATQSKAGLAMRFEHPTKSGSEQGGWMEREMGMVPASQPGEADSGANIKRALDDAALKSYTVEEVEKHDNRESAWFIHDGKVIDGTKFLSDHPGGPESILIVAGQDATDEFNAIHSAKAKSMLLDYVVGKVGEGSGEPEKPQGDAGMIKAVGQPKQEEATGQAVALNARKKIPFKLSHREDLSHNTRLFRFALQTPETKLGLPVGQHMFFYCKDKGELVMRAYTPTSSNDELGYFDLVVKVYFANQHPTYPEGGRMSQYLESMQLGDSIEVKGPLGHFIYTGRGEYRHSGHPGKTSQMSMVAGGTGITPMWQVIQAILKDPEDRTRIRLIFANQAEGDMLLRDDLDKLAQDERFEIHHILSKPGDGWKGSRGRCSEALFQEHLFEAGKDGLALLCGPQGMIDQCCMPILTGPLGFSKDHIVVF</sequence>
<keyword evidence="13 15" id="KW-0534">Nitrate assimilation</keyword>
<dbReference type="PANTHER" id="PTHR19372:SF7">
    <property type="entry name" value="SULFITE OXIDASE, MITOCHONDRIAL"/>
    <property type="match status" value="1"/>
</dbReference>
<dbReference type="InterPro" id="IPR000572">
    <property type="entry name" value="OxRdtase_Mopterin-bd_dom"/>
</dbReference>
<dbReference type="Pfam" id="PF03404">
    <property type="entry name" value="Mo-co_dimer"/>
    <property type="match status" value="1"/>
</dbReference>
<dbReference type="InterPro" id="IPR012137">
    <property type="entry name" value="Nitr_rd_NADH"/>
</dbReference>
<dbReference type="InterPro" id="IPR017938">
    <property type="entry name" value="Riboflavin_synthase-like_b-brl"/>
</dbReference>
<proteinExistence type="inferred from homology"/>
<dbReference type="SMART" id="SM01117">
    <property type="entry name" value="Cyt-b5"/>
    <property type="match status" value="1"/>
</dbReference>
<keyword evidence="14" id="KW-1015">Disulfide bond</keyword>
<evidence type="ECO:0000256" key="3">
    <source>
        <dbReference type="ARBA" id="ARBA00003838"/>
    </source>
</evidence>
<evidence type="ECO:0000256" key="5">
    <source>
        <dbReference type="ARBA" id="ARBA00011738"/>
    </source>
</evidence>
<dbReference type="PANTHER" id="PTHR19372">
    <property type="entry name" value="SULFITE REDUCTASE"/>
    <property type="match status" value="1"/>
</dbReference>